<dbReference type="GO" id="GO:0070475">
    <property type="term" value="P:rRNA base methylation"/>
    <property type="evidence" value="ECO:0007669"/>
    <property type="project" value="TreeGrafter"/>
</dbReference>
<dbReference type="FunFam" id="3.40.1280.10:FF:000020">
    <property type="entry name" value="Ribosomal RNA small subunit methyltransferase E"/>
    <property type="match status" value="1"/>
</dbReference>
<evidence type="ECO:0000256" key="10">
    <source>
        <dbReference type="ARBA" id="ARBA00025699"/>
    </source>
</evidence>
<evidence type="ECO:0000259" key="13">
    <source>
        <dbReference type="Pfam" id="PF04452"/>
    </source>
</evidence>
<comment type="similarity">
    <text evidence="2 12">Belongs to the RNA methyltransferase RsmE family.</text>
</comment>
<evidence type="ECO:0000256" key="6">
    <source>
        <dbReference type="ARBA" id="ARBA00022552"/>
    </source>
</evidence>
<feature type="domain" description="Ribosomal RNA small subunit methyltransferase E PUA-like" evidence="14">
    <location>
        <begin position="20"/>
        <end position="64"/>
    </location>
</feature>
<feature type="domain" description="Ribosomal RNA small subunit methyltransferase E methyltransferase" evidence="13">
    <location>
        <begin position="72"/>
        <end position="242"/>
    </location>
</feature>
<evidence type="ECO:0000259" key="14">
    <source>
        <dbReference type="Pfam" id="PF20260"/>
    </source>
</evidence>
<dbReference type="GO" id="GO:0005737">
    <property type="term" value="C:cytoplasm"/>
    <property type="evidence" value="ECO:0007669"/>
    <property type="project" value="UniProtKB-SubCell"/>
</dbReference>
<evidence type="ECO:0000256" key="3">
    <source>
        <dbReference type="ARBA" id="ARBA00012328"/>
    </source>
</evidence>
<evidence type="ECO:0000313" key="15">
    <source>
        <dbReference type="EMBL" id="EIT85225.1"/>
    </source>
</evidence>
<dbReference type="PANTHER" id="PTHR30027:SF3">
    <property type="entry name" value="16S RRNA (URACIL(1498)-N(3))-METHYLTRANSFERASE"/>
    <property type="match status" value="1"/>
</dbReference>
<keyword evidence="5 12" id="KW-0963">Cytoplasm</keyword>
<dbReference type="CDD" id="cd18084">
    <property type="entry name" value="RsmE-like"/>
    <property type="match status" value="1"/>
</dbReference>
<dbReference type="GO" id="GO:0070042">
    <property type="term" value="F:rRNA (uridine-N3-)-methyltransferase activity"/>
    <property type="evidence" value="ECO:0007669"/>
    <property type="project" value="TreeGrafter"/>
</dbReference>
<evidence type="ECO:0000256" key="7">
    <source>
        <dbReference type="ARBA" id="ARBA00022603"/>
    </source>
</evidence>
<keyword evidence="9 12" id="KW-0949">S-adenosyl-L-methionine</keyword>
<dbReference type="SUPFAM" id="SSF75217">
    <property type="entry name" value="alpha/beta knot"/>
    <property type="match status" value="1"/>
</dbReference>
<keyword evidence="7 12" id="KW-0489">Methyltransferase</keyword>
<evidence type="ECO:0000256" key="4">
    <source>
        <dbReference type="ARBA" id="ARBA00013673"/>
    </source>
</evidence>
<evidence type="ECO:0000256" key="5">
    <source>
        <dbReference type="ARBA" id="ARBA00022490"/>
    </source>
</evidence>
<dbReference type="Pfam" id="PF20260">
    <property type="entry name" value="PUA_4"/>
    <property type="match status" value="1"/>
</dbReference>
<dbReference type="NCBIfam" id="NF008691">
    <property type="entry name" value="PRK11713.1-4"/>
    <property type="match status" value="1"/>
</dbReference>
<evidence type="ECO:0000256" key="9">
    <source>
        <dbReference type="ARBA" id="ARBA00022691"/>
    </source>
</evidence>
<dbReference type="Proteomes" id="UP000004080">
    <property type="component" value="Unassembled WGS sequence"/>
</dbReference>
<protein>
    <recommendedName>
        <fullName evidence="4 12">Ribosomal RNA small subunit methyltransferase E</fullName>
        <ecNumber evidence="3 12">2.1.1.193</ecNumber>
    </recommendedName>
</protein>
<evidence type="ECO:0000313" key="16">
    <source>
        <dbReference type="Proteomes" id="UP000004080"/>
    </source>
</evidence>
<dbReference type="InterPro" id="IPR046886">
    <property type="entry name" value="RsmE_MTase_dom"/>
</dbReference>
<proteinExistence type="inferred from homology"/>
<dbReference type="EC" id="2.1.1.193" evidence="3 12"/>
<dbReference type="InterPro" id="IPR046887">
    <property type="entry name" value="RsmE_PUA-like"/>
</dbReference>
<dbReference type="PATRIC" id="fig|1196324.3.peg.2207"/>
<comment type="function">
    <text evidence="10 12">Specifically methylates the N3 position of the uracil ring of uridine 1498 (m3U1498) in 16S rRNA. Acts on the fully assembled 30S ribosomal subunit.</text>
</comment>
<dbReference type="NCBIfam" id="TIGR00046">
    <property type="entry name" value="RsmE family RNA methyltransferase"/>
    <property type="match status" value="1"/>
</dbReference>
<comment type="caution">
    <text evidence="15">The sequence shown here is derived from an EMBL/GenBank/DDBJ whole genome shotgun (WGS) entry which is preliminary data.</text>
</comment>
<keyword evidence="6 12" id="KW-0698">rRNA processing</keyword>
<dbReference type="SUPFAM" id="SSF88697">
    <property type="entry name" value="PUA domain-like"/>
    <property type="match status" value="1"/>
</dbReference>
<dbReference type="InterPro" id="IPR015947">
    <property type="entry name" value="PUA-like_sf"/>
</dbReference>
<comment type="catalytic activity">
    <reaction evidence="11 12">
        <text>uridine(1498) in 16S rRNA + S-adenosyl-L-methionine = N(3)-methyluridine(1498) in 16S rRNA + S-adenosyl-L-homocysteine + H(+)</text>
        <dbReference type="Rhea" id="RHEA:42920"/>
        <dbReference type="Rhea" id="RHEA-COMP:10283"/>
        <dbReference type="Rhea" id="RHEA-COMP:10284"/>
        <dbReference type="ChEBI" id="CHEBI:15378"/>
        <dbReference type="ChEBI" id="CHEBI:57856"/>
        <dbReference type="ChEBI" id="CHEBI:59789"/>
        <dbReference type="ChEBI" id="CHEBI:65315"/>
        <dbReference type="ChEBI" id="CHEBI:74502"/>
        <dbReference type="EC" id="2.1.1.193"/>
    </reaction>
</comment>
<dbReference type="STRING" id="1196324.A374_10795"/>
<keyword evidence="16" id="KW-1185">Reference proteome</keyword>
<dbReference type="InterPro" id="IPR006700">
    <property type="entry name" value="RsmE"/>
</dbReference>
<dbReference type="AlphaFoldDB" id="I8UE90"/>
<evidence type="ECO:0000256" key="8">
    <source>
        <dbReference type="ARBA" id="ARBA00022679"/>
    </source>
</evidence>
<reference evidence="15 16" key="1">
    <citation type="journal article" date="2012" name="J. Bacteriol.">
        <title>Genome of Bacillus macauensis ZFHKF-1, a Long-Chain-Forming Bacterium.</title>
        <authorList>
            <person name="Cai L."/>
            <person name="Zhang T."/>
        </authorList>
    </citation>
    <scope>NUCLEOTIDE SEQUENCE [LARGE SCALE GENOMIC DNA]</scope>
    <source>
        <strain evidence="15 16">ZFHKF-1</strain>
    </source>
</reference>
<dbReference type="InterPro" id="IPR029028">
    <property type="entry name" value="Alpha/beta_knot_MTases"/>
</dbReference>
<dbReference type="EMBL" id="AKKV01000026">
    <property type="protein sequence ID" value="EIT85225.1"/>
    <property type="molecule type" value="Genomic_DNA"/>
</dbReference>
<dbReference type="RefSeq" id="WP_007202243.1">
    <property type="nucleotide sequence ID" value="NZ_AKKV01000026.1"/>
</dbReference>
<dbReference type="PIRSF" id="PIRSF015601">
    <property type="entry name" value="MTase_slr0722"/>
    <property type="match status" value="1"/>
</dbReference>
<evidence type="ECO:0000256" key="2">
    <source>
        <dbReference type="ARBA" id="ARBA00005528"/>
    </source>
</evidence>
<evidence type="ECO:0000256" key="1">
    <source>
        <dbReference type="ARBA" id="ARBA00004496"/>
    </source>
</evidence>
<accession>I8UE90</accession>
<keyword evidence="8 12" id="KW-0808">Transferase</keyword>
<dbReference type="eggNOG" id="COG1385">
    <property type="taxonomic scope" value="Bacteria"/>
</dbReference>
<dbReference type="Gene3D" id="2.40.240.20">
    <property type="entry name" value="Hypothetical PUA domain-like, domain 1"/>
    <property type="match status" value="1"/>
</dbReference>
<name>I8UE90_9BACL</name>
<evidence type="ECO:0000256" key="11">
    <source>
        <dbReference type="ARBA" id="ARBA00047944"/>
    </source>
</evidence>
<dbReference type="Pfam" id="PF04452">
    <property type="entry name" value="Methyltrans_RNA"/>
    <property type="match status" value="1"/>
</dbReference>
<dbReference type="NCBIfam" id="NF008692">
    <property type="entry name" value="PRK11713.1-5"/>
    <property type="match status" value="1"/>
</dbReference>
<dbReference type="Gene3D" id="3.40.1280.10">
    <property type="match status" value="1"/>
</dbReference>
<gene>
    <name evidence="15" type="ORF">A374_10795</name>
</gene>
<dbReference type="OrthoDB" id="9815641at2"/>
<evidence type="ECO:0000256" key="12">
    <source>
        <dbReference type="PIRNR" id="PIRNR015601"/>
    </source>
</evidence>
<dbReference type="InterPro" id="IPR029026">
    <property type="entry name" value="tRNA_m1G_MTases_N"/>
</dbReference>
<organism evidence="15 16">
    <name type="scientific">Fictibacillus macauensis ZFHKF-1</name>
    <dbReference type="NCBI Taxonomy" id="1196324"/>
    <lineage>
        <taxon>Bacteria</taxon>
        <taxon>Bacillati</taxon>
        <taxon>Bacillota</taxon>
        <taxon>Bacilli</taxon>
        <taxon>Bacillales</taxon>
        <taxon>Fictibacillaceae</taxon>
        <taxon>Fictibacillus</taxon>
    </lineage>
</organism>
<comment type="subcellular location">
    <subcellularLocation>
        <location evidence="1 12">Cytoplasm</location>
    </subcellularLocation>
</comment>
<sequence length="250" mass="27830">MQRYFVSEQQMSLENVLLLGDDANHITRVMRMAEGDEILCCDGNGRTARCKIVSLAKEEVSATVVQWLTEEKELPIQVTIAQGLPKGDKLETIVQKGTELGAHAFLPFSSSRCIVKWDEKKGKKKVERLEKIAKEAAEQSHRQVIPTIEPPISFKQLLAKAKQFKYKMVAYEEEAKAGEKQQLAQLLTTMDAAQEMLCVIGPEGGLSSEEASQLQEAGFLLCGLGPRILRTETASTYVLAALSYHFELTR</sequence>
<dbReference type="PANTHER" id="PTHR30027">
    <property type="entry name" value="RIBOSOMAL RNA SMALL SUBUNIT METHYLTRANSFERASE E"/>
    <property type="match status" value="1"/>
</dbReference>